<gene>
    <name evidence="9" type="ORF">CTEN210_00329</name>
</gene>
<dbReference type="GO" id="GO:0030134">
    <property type="term" value="C:COPII-coated ER to Golgi transport vesicle"/>
    <property type="evidence" value="ECO:0007669"/>
    <property type="project" value="TreeGrafter"/>
</dbReference>
<evidence type="ECO:0000259" key="8">
    <source>
        <dbReference type="Pfam" id="PF13850"/>
    </source>
</evidence>
<keyword evidence="3 6" id="KW-0812">Transmembrane</keyword>
<keyword evidence="10" id="KW-1185">Reference proteome</keyword>
<evidence type="ECO:0000256" key="4">
    <source>
        <dbReference type="ARBA" id="ARBA00022989"/>
    </source>
</evidence>
<comment type="caution">
    <text evidence="9">The sequence shown here is derived from an EMBL/GenBank/DDBJ whole genome shotgun (WGS) entry which is preliminary data.</text>
</comment>
<comment type="subcellular location">
    <subcellularLocation>
        <location evidence="1">Membrane</location>
        <topology evidence="1">Multi-pass membrane protein</topology>
    </subcellularLocation>
</comment>
<organism evidence="9 10">
    <name type="scientific">Chaetoceros tenuissimus</name>
    <dbReference type="NCBI Taxonomy" id="426638"/>
    <lineage>
        <taxon>Eukaryota</taxon>
        <taxon>Sar</taxon>
        <taxon>Stramenopiles</taxon>
        <taxon>Ochrophyta</taxon>
        <taxon>Bacillariophyta</taxon>
        <taxon>Coscinodiscophyceae</taxon>
        <taxon>Chaetocerotophycidae</taxon>
        <taxon>Chaetocerotales</taxon>
        <taxon>Chaetocerotaceae</taxon>
        <taxon>Chaetoceros</taxon>
    </lineage>
</organism>
<evidence type="ECO:0000256" key="2">
    <source>
        <dbReference type="ARBA" id="ARBA00005648"/>
    </source>
</evidence>
<dbReference type="InterPro" id="IPR045888">
    <property type="entry name" value="Erv"/>
</dbReference>
<evidence type="ECO:0000256" key="3">
    <source>
        <dbReference type="ARBA" id="ARBA00022692"/>
    </source>
</evidence>
<dbReference type="EMBL" id="BLLK01000019">
    <property type="protein sequence ID" value="GFH43856.1"/>
    <property type="molecule type" value="Genomic_DNA"/>
</dbReference>
<evidence type="ECO:0000256" key="5">
    <source>
        <dbReference type="ARBA" id="ARBA00023136"/>
    </source>
</evidence>
<keyword evidence="5 6" id="KW-0472">Membrane</keyword>
<keyword evidence="4 6" id="KW-1133">Transmembrane helix</keyword>
<dbReference type="PANTHER" id="PTHR10984:SF25">
    <property type="entry name" value="ENDOPLASMIC RETICULUM-GOLGI INTERMEDIATE COMPARTMENT PROTEIN 3"/>
    <property type="match status" value="1"/>
</dbReference>
<reference evidence="9 10" key="1">
    <citation type="journal article" date="2021" name="Sci. Rep.">
        <title>The genome of the diatom Chaetoceros tenuissimus carries an ancient integrated fragment of an extant virus.</title>
        <authorList>
            <person name="Hongo Y."/>
            <person name="Kimura K."/>
            <person name="Takaki Y."/>
            <person name="Yoshida Y."/>
            <person name="Baba S."/>
            <person name="Kobayashi G."/>
            <person name="Nagasaki K."/>
            <person name="Hano T."/>
            <person name="Tomaru Y."/>
        </authorList>
    </citation>
    <scope>NUCLEOTIDE SEQUENCE [LARGE SCALE GENOMIC DNA]</scope>
    <source>
        <strain evidence="9 10">NIES-3715</strain>
    </source>
</reference>
<dbReference type="InterPro" id="IPR039542">
    <property type="entry name" value="Erv_N"/>
</dbReference>
<proteinExistence type="inferred from homology"/>
<evidence type="ECO:0000313" key="10">
    <source>
        <dbReference type="Proteomes" id="UP001054902"/>
    </source>
</evidence>
<accession>A0AAD3CDM2</accession>
<evidence type="ECO:0000313" key="9">
    <source>
        <dbReference type="EMBL" id="GFH43856.1"/>
    </source>
</evidence>
<sequence length="374" mass="41636">MYRSPIKSPRGFNPYVKPIEGVRSRTQIGGVITVLASSIACILFLSQIFMYFQTDVTHKLDLAPSIPLSVVIPTKGGFSKTLLSRAKYSHTKKKKKKKVMESIQAIAANSIDINVKITFPKLSCHVLDYSHNGDRFSNGEFAKHHPLTFKMTRPTEYDYAIASGQKTEGKSKRLTDKSPASEKACTIKGKITVPRILGDLSFTLSEEVFAKTAELVQSGVSLPNTDQYTGGHDTSHYIHEITFGKHFDLAENPLKDQLVTMDDPSGVGLNQMSIRVVPTIYKRFMRYPERVYQLSSISYLIKPEMLLVSNPLKMPGLNIHYDFNPIEVTHVESRENLFVFLSSLIEIVGGVFVTVGLVSSAVVTSAQTVLKKQD</sequence>
<feature type="domain" description="Endoplasmic reticulum vesicle transporter C-terminal" evidence="7">
    <location>
        <begin position="172"/>
        <end position="358"/>
    </location>
</feature>
<feature type="transmembrane region" description="Helical" evidence="6">
    <location>
        <begin position="337"/>
        <end position="363"/>
    </location>
</feature>
<feature type="transmembrane region" description="Helical" evidence="6">
    <location>
        <begin position="28"/>
        <end position="52"/>
    </location>
</feature>
<evidence type="ECO:0000259" key="7">
    <source>
        <dbReference type="Pfam" id="PF07970"/>
    </source>
</evidence>
<dbReference type="Proteomes" id="UP001054902">
    <property type="component" value="Unassembled WGS sequence"/>
</dbReference>
<dbReference type="Pfam" id="PF13850">
    <property type="entry name" value="ERGIC_N"/>
    <property type="match status" value="1"/>
</dbReference>
<dbReference type="GO" id="GO:0016020">
    <property type="term" value="C:membrane"/>
    <property type="evidence" value="ECO:0007669"/>
    <property type="project" value="UniProtKB-SubCell"/>
</dbReference>
<evidence type="ECO:0000256" key="1">
    <source>
        <dbReference type="ARBA" id="ARBA00004141"/>
    </source>
</evidence>
<comment type="similarity">
    <text evidence="2">Belongs to the ERGIC family.</text>
</comment>
<dbReference type="PANTHER" id="PTHR10984">
    <property type="entry name" value="ENDOPLASMIC RETICULUM-GOLGI INTERMEDIATE COMPARTMENT PROTEIN"/>
    <property type="match status" value="1"/>
</dbReference>
<evidence type="ECO:0000256" key="6">
    <source>
        <dbReference type="SAM" id="Phobius"/>
    </source>
</evidence>
<protein>
    <submittedName>
        <fullName evidence="9">Uncharacterized protein</fullName>
    </submittedName>
</protein>
<name>A0AAD3CDM2_9STRA</name>
<dbReference type="AlphaFoldDB" id="A0AAD3CDM2"/>
<feature type="domain" description="Endoplasmic reticulum vesicle transporter N-terminal" evidence="8">
    <location>
        <begin position="12"/>
        <end position="63"/>
    </location>
</feature>
<dbReference type="Pfam" id="PF07970">
    <property type="entry name" value="COPIIcoated_ERV"/>
    <property type="match status" value="1"/>
</dbReference>
<dbReference type="GO" id="GO:0005783">
    <property type="term" value="C:endoplasmic reticulum"/>
    <property type="evidence" value="ECO:0007669"/>
    <property type="project" value="TreeGrafter"/>
</dbReference>
<dbReference type="InterPro" id="IPR012936">
    <property type="entry name" value="Erv_C"/>
</dbReference>